<dbReference type="Proteomes" id="UP000092695">
    <property type="component" value="Chromosome"/>
</dbReference>
<dbReference type="OrthoDB" id="9783299at2"/>
<evidence type="ECO:0000256" key="1">
    <source>
        <dbReference type="SAM" id="SignalP"/>
    </source>
</evidence>
<dbReference type="EMBL" id="CP016268">
    <property type="protein sequence ID" value="ANO52565.1"/>
    <property type="molecule type" value="Genomic_DNA"/>
</dbReference>
<keyword evidence="4" id="KW-1185">Reference proteome</keyword>
<evidence type="ECO:0000313" key="3">
    <source>
        <dbReference type="EMBL" id="ANO52565.1"/>
    </source>
</evidence>
<protein>
    <recommendedName>
        <fullName evidence="2">DUF4397 domain-containing protein</fullName>
    </recommendedName>
</protein>
<feature type="signal peptide" evidence="1">
    <location>
        <begin position="1"/>
        <end position="17"/>
    </location>
</feature>
<feature type="chain" id="PRO_5008260295" description="DUF4397 domain-containing protein" evidence="1">
    <location>
        <begin position="18"/>
        <end position="457"/>
    </location>
</feature>
<evidence type="ECO:0000259" key="2">
    <source>
        <dbReference type="Pfam" id="PF14344"/>
    </source>
</evidence>
<keyword evidence="1" id="KW-0732">Signal</keyword>
<feature type="domain" description="DUF4397" evidence="2">
    <location>
        <begin position="42"/>
        <end position="158"/>
    </location>
</feature>
<evidence type="ECO:0000313" key="4">
    <source>
        <dbReference type="Proteomes" id="UP000092695"/>
    </source>
</evidence>
<feature type="domain" description="DUF4397" evidence="2">
    <location>
        <begin position="254"/>
        <end position="371"/>
    </location>
</feature>
<dbReference type="Pfam" id="PF14344">
    <property type="entry name" value="DUF4397"/>
    <property type="match status" value="2"/>
</dbReference>
<dbReference type="STRING" id="1548547.BA177_16455"/>
<organism evidence="3 4">
    <name type="scientific">Woeseia oceani</name>
    <dbReference type="NCBI Taxonomy" id="1548547"/>
    <lineage>
        <taxon>Bacteria</taxon>
        <taxon>Pseudomonadati</taxon>
        <taxon>Pseudomonadota</taxon>
        <taxon>Gammaproteobacteria</taxon>
        <taxon>Woeseiales</taxon>
        <taxon>Woeseiaceae</taxon>
        <taxon>Woeseia</taxon>
    </lineage>
</organism>
<sequence length="457" mass="46386">MSNFLRIAIPLFLFALAGCSSGSSTDSGNTATPLPPAVQGNASVQILHASPDAPAVNIRVSSTEINGVDYKTGTGILTLPNNVYTVQIDGILPDGATTVIGPVQLPFAANTRYSVLAIGDVANIMPLVLEQPDTAVPAGSTRLRVVHGAPLAGPVDVYLTPPGADLSASAPVGTFDFGGDLGPVDVTAGDYQVRVTVAGDPTALAFDSGTIALTDGANLLITAVENTLTGPAPVSLVLQDGTGSSELLDVRTSADVRVVHASPDAPDVDVVVNDDFANPLVPALAFPEFTPFVSVPPATYNIKVTDAATQSVIAINVDLELMAGLRYNVLAVDNLVSIAPLLAIDDPRPVATESKVRIIHASPAAGDVDIYVTAPQTDINTVDPTLSDIPFQANTGFLSLVPGDYEVTVTAAGSKTAAIGPAAISIAGGGVYTAIARDAAGGGAPLGLILMDDFVAP</sequence>
<dbReference type="InterPro" id="IPR025510">
    <property type="entry name" value="DUF4397"/>
</dbReference>
<reference evidence="3 4" key="1">
    <citation type="submission" date="2016-06" db="EMBL/GenBank/DDBJ databases">
        <title>Complete genome sequence of a deep-branching marine Gamma Proteobacterium Woeseia oceani type strain XK5.</title>
        <authorList>
            <person name="Mu D."/>
            <person name="Du Z."/>
        </authorList>
    </citation>
    <scope>NUCLEOTIDE SEQUENCE [LARGE SCALE GENOMIC DNA]</scope>
    <source>
        <strain evidence="3 4">XK5</strain>
    </source>
</reference>
<dbReference type="AlphaFoldDB" id="A0A193LJ56"/>
<proteinExistence type="predicted"/>
<gene>
    <name evidence="3" type="ORF">BA177_16455</name>
</gene>
<dbReference type="KEGG" id="woc:BA177_16455"/>
<dbReference type="RefSeq" id="WP_068618014.1">
    <property type="nucleotide sequence ID" value="NZ_CP016268.1"/>
</dbReference>
<dbReference type="PROSITE" id="PS51257">
    <property type="entry name" value="PROKAR_LIPOPROTEIN"/>
    <property type="match status" value="1"/>
</dbReference>
<accession>A0A193LJ56</accession>
<name>A0A193LJ56_9GAMM</name>